<proteinExistence type="predicted"/>
<dbReference type="Proteomes" id="UP001187682">
    <property type="component" value="Unassembled WGS sequence"/>
</dbReference>
<evidence type="ECO:0000313" key="2">
    <source>
        <dbReference type="EMBL" id="SPN97188.1"/>
    </source>
</evidence>
<dbReference type="EMBL" id="ONZQ02000001">
    <property type="protein sequence ID" value="SPN97188.1"/>
    <property type="molecule type" value="Genomic_DNA"/>
</dbReference>
<dbReference type="AlphaFoldDB" id="A0AAE8MPS1"/>
<feature type="compositionally biased region" description="Basic and acidic residues" evidence="1">
    <location>
        <begin position="138"/>
        <end position="168"/>
    </location>
</feature>
<reference evidence="2" key="1">
    <citation type="submission" date="2018-03" db="EMBL/GenBank/DDBJ databases">
        <authorList>
            <person name="Guldener U."/>
        </authorList>
    </citation>
    <scope>NUCLEOTIDE SEQUENCE</scope>
</reference>
<evidence type="ECO:0000256" key="1">
    <source>
        <dbReference type="SAM" id="MobiDB-lite"/>
    </source>
</evidence>
<feature type="region of interest" description="Disordered" evidence="1">
    <location>
        <begin position="24"/>
        <end position="173"/>
    </location>
</feature>
<organism evidence="2 3">
    <name type="scientific">Cephalotrichum gorgonifer</name>
    <dbReference type="NCBI Taxonomy" id="2041049"/>
    <lineage>
        <taxon>Eukaryota</taxon>
        <taxon>Fungi</taxon>
        <taxon>Dikarya</taxon>
        <taxon>Ascomycota</taxon>
        <taxon>Pezizomycotina</taxon>
        <taxon>Sordariomycetes</taxon>
        <taxon>Hypocreomycetidae</taxon>
        <taxon>Microascales</taxon>
        <taxon>Microascaceae</taxon>
        <taxon>Cephalotrichum</taxon>
    </lineage>
</organism>
<accession>A0AAE8MPS1</accession>
<evidence type="ECO:0000313" key="3">
    <source>
        <dbReference type="Proteomes" id="UP001187682"/>
    </source>
</evidence>
<protein>
    <submittedName>
        <fullName evidence="2">Uncharacterized protein</fullName>
    </submittedName>
</protein>
<comment type="caution">
    <text evidence="2">The sequence shown here is derived from an EMBL/GenBank/DDBJ whole genome shotgun (WGS) entry which is preliminary data.</text>
</comment>
<feature type="compositionally biased region" description="Basic and acidic residues" evidence="1">
    <location>
        <begin position="45"/>
        <end position="60"/>
    </location>
</feature>
<keyword evidence="3" id="KW-1185">Reference proteome</keyword>
<sequence>MTSRIGDRRDSKGSCSNDYVQKWLEKTQRRPAWEPSTKIPQDMEVPWRPHNLEAAQLERPHLRRGLRNGSGGSLDSSIIPEKPTRAVRPGPSNRPSTTRPSREKRQSKRPRSSDSVSPARRQPNPTPFERQARHKTKPDRYQVKKRKNTENGDGEQKARRTKARETKKLVSSRDVMDSFTSDAILARGRLTVGNI</sequence>
<name>A0AAE8MPS1_9PEZI</name>
<gene>
    <name evidence="2" type="ORF">DNG_00704</name>
</gene>